<feature type="compositionally biased region" description="Low complexity" evidence="5">
    <location>
        <begin position="139"/>
        <end position="156"/>
    </location>
</feature>
<feature type="compositionally biased region" description="Low complexity" evidence="5">
    <location>
        <begin position="302"/>
        <end position="313"/>
    </location>
</feature>
<feature type="region of interest" description="Disordered" evidence="5">
    <location>
        <begin position="66"/>
        <end position="109"/>
    </location>
</feature>
<evidence type="ECO:0000256" key="4">
    <source>
        <dbReference type="ARBA" id="ARBA00023242"/>
    </source>
</evidence>
<sequence>MRPAENQPCTYVRITRKRGPKPGYIEELEARVKELEEMVDNLPPEATAEAVSLGLLAPSGGLQHFTFGYDDDGGDEDDQYESDGGGGGDDDGSGPDQSFQSSSHVRSIDPAADSPLASLAAVAADSLLSTLGPGTTMVSSPASHSLSRSPSPLRESFVPQDPLLSSSGGPSGGGGASAPVGISLVSRADSMPVPRAAALSPSNLAPHEYARFRSVSPVRGPQLSAVATSPGMPAVSPLLNSLSPAVSPSASGTPAGAAPGAFPGSLLSTSPGNSLVFGSTSSLASTTTRGAGAGSDVAQPPSLATSLGNSNGSLGRGARGSGMHRDSTGSVNTNSLDRPKPMVASESSKNPPVRMDLIDTFFTCVHPFLPVLHKATLLANVRAESPLLMNAVYAMGAHYAHPEAPLASQPFYNAARECVQAAIETPSYSSAVGLLILSHYVSCVGQTTEAWVFFGIAVRVAQHMRLHCEPSLERPLPSAFMQEYRRRIWWALYETDRHLAIVSKLPFSIRDSDFRVNYQCSESLWIKFGHGDMYEIAAQMAAAAAQGGHGDAMAIDGPGGAGGHRPVSPGSAYEVHLSPLYMQLLSITSRIVVFERSLMNRQATVYHGGAAAYGASRLGNSSFATTALTSLGPATHLTAETVTPGGVGIGAGALSPPGARTRGGGGGGAGHTERRRGAAAVAAAQAIADSGLDEASRRQMAELEGALNEWFRRAPQWLQTIAPTYSPGLGECASGLPPWKSAFVQIMYHYSRILLHVHSMQWAIGCARGAAAAAATPTQALSAVALDTSYTASVTSAYTISTLVKRFLAHNPDFLYVSPFVSNCMYRAGTVLLQSVQVEPQHEERASRAINAIVHGLSGLSRSSTAAMQDLGSLTDQRQALLRE</sequence>
<dbReference type="EMBL" id="JADGIZ020000037">
    <property type="protein sequence ID" value="KAL2914103.1"/>
    <property type="molecule type" value="Genomic_DNA"/>
</dbReference>
<dbReference type="GO" id="GO:0003677">
    <property type="term" value="F:DNA binding"/>
    <property type="evidence" value="ECO:0007669"/>
    <property type="project" value="UniProtKB-KW"/>
</dbReference>
<reference evidence="7 8" key="1">
    <citation type="submission" date="2023-09" db="EMBL/GenBank/DDBJ databases">
        <title>Pangenome analysis of Batrachochytrium dendrobatidis and related Chytrids.</title>
        <authorList>
            <person name="Yacoub M.N."/>
            <person name="Stajich J.E."/>
            <person name="James T.Y."/>
        </authorList>
    </citation>
    <scope>NUCLEOTIDE SEQUENCE [LARGE SCALE GENOMIC DNA]</scope>
    <source>
        <strain evidence="7 8">JEL0888</strain>
    </source>
</reference>
<keyword evidence="2" id="KW-0479">Metal-binding</keyword>
<feature type="domain" description="Xylanolytic transcriptional activator regulatory" evidence="6">
    <location>
        <begin position="450"/>
        <end position="525"/>
    </location>
</feature>
<proteinExistence type="predicted"/>
<feature type="region of interest" description="Disordered" evidence="5">
    <location>
        <begin position="136"/>
        <end position="180"/>
    </location>
</feature>
<keyword evidence="4" id="KW-0539">Nucleus</keyword>
<evidence type="ECO:0000313" key="7">
    <source>
        <dbReference type="EMBL" id="KAL2914103.1"/>
    </source>
</evidence>
<dbReference type="Proteomes" id="UP001527925">
    <property type="component" value="Unassembled WGS sequence"/>
</dbReference>
<dbReference type="CDD" id="cd12148">
    <property type="entry name" value="fungal_TF_MHR"/>
    <property type="match status" value="1"/>
</dbReference>
<organism evidence="7 8">
    <name type="scientific">Polyrhizophydium stewartii</name>
    <dbReference type="NCBI Taxonomy" id="2732419"/>
    <lineage>
        <taxon>Eukaryota</taxon>
        <taxon>Fungi</taxon>
        <taxon>Fungi incertae sedis</taxon>
        <taxon>Chytridiomycota</taxon>
        <taxon>Chytridiomycota incertae sedis</taxon>
        <taxon>Chytridiomycetes</taxon>
        <taxon>Rhizophydiales</taxon>
        <taxon>Rhizophydiales incertae sedis</taxon>
        <taxon>Polyrhizophydium</taxon>
    </lineage>
</organism>
<evidence type="ECO:0000256" key="3">
    <source>
        <dbReference type="ARBA" id="ARBA00023125"/>
    </source>
</evidence>
<dbReference type="PANTHER" id="PTHR46910:SF3">
    <property type="entry name" value="HALOTOLERANCE PROTEIN 9-RELATED"/>
    <property type="match status" value="1"/>
</dbReference>
<evidence type="ECO:0000256" key="2">
    <source>
        <dbReference type="ARBA" id="ARBA00022723"/>
    </source>
</evidence>
<evidence type="ECO:0000256" key="5">
    <source>
        <dbReference type="SAM" id="MobiDB-lite"/>
    </source>
</evidence>
<dbReference type="SMART" id="SM00906">
    <property type="entry name" value="Fungal_trans"/>
    <property type="match status" value="1"/>
</dbReference>
<feature type="compositionally biased region" description="Low complexity" evidence="5">
    <location>
        <begin position="94"/>
        <end position="109"/>
    </location>
</feature>
<feature type="region of interest" description="Disordered" evidence="5">
    <location>
        <begin position="284"/>
        <end position="349"/>
    </location>
</feature>
<comment type="subcellular location">
    <subcellularLocation>
        <location evidence="1">Nucleus</location>
    </subcellularLocation>
</comment>
<keyword evidence="8" id="KW-1185">Reference proteome</keyword>
<keyword evidence="3 7" id="KW-0238">DNA-binding</keyword>
<gene>
    <name evidence="7" type="primary">CAT8</name>
    <name evidence="7" type="ORF">HK105_206361</name>
</gene>
<dbReference type="InterPro" id="IPR050987">
    <property type="entry name" value="AtrR-like"/>
</dbReference>
<evidence type="ECO:0000313" key="8">
    <source>
        <dbReference type="Proteomes" id="UP001527925"/>
    </source>
</evidence>
<accession>A0ABR4N3Q7</accession>
<protein>
    <submittedName>
        <fullName evidence="7">DNA-binding transcription factor cat8</fullName>
    </submittedName>
</protein>
<evidence type="ECO:0000256" key="1">
    <source>
        <dbReference type="ARBA" id="ARBA00004123"/>
    </source>
</evidence>
<feature type="compositionally biased region" description="Acidic residues" evidence="5">
    <location>
        <begin position="69"/>
        <end position="81"/>
    </location>
</feature>
<dbReference type="Pfam" id="PF04082">
    <property type="entry name" value="Fungal_trans"/>
    <property type="match status" value="1"/>
</dbReference>
<dbReference type="InterPro" id="IPR007219">
    <property type="entry name" value="XnlR_reg_dom"/>
</dbReference>
<name>A0ABR4N3Q7_9FUNG</name>
<feature type="region of interest" description="Disordered" evidence="5">
    <location>
        <begin position="1"/>
        <end position="22"/>
    </location>
</feature>
<evidence type="ECO:0000259" key="6">
    <source>
        <dbReference type="SMART" id="SM00906"/>
    </source>
</evidence>
<comment type="caution">
    <text evidence="7">The sequence shown here is derived from an EMBL/GenBank/DDBJ whole genome shotgun (WGS) entry which is preliminary data.</text>
</comment>
<dbReference type="PANTHER" id="PTHR46910">
    <property type="entry name" value="TRANSCRIPTION FACTOR PDR1"/>
    <property type="match status" value="1"/>
</dbReference>